<keyword evidence="2" id="KW-0813">Transport</keyword>
<organism evidence="8 9">
    <name type="scientific">Lactiplantibacillus garii</name>
    <dbReference type="NCBI Taxonomy" id="2306423"/>
    <lineage>
        <taxon>Bacteria</taxon>
        <taxon>Bacillati</taxon>
        <taxon>Bacillota</taxon>
        <taxon>Bacilli</taxon>
        <taxon>Lactobacillales</taxon>
        <taxon>Lactobacillaceae</taxon>
        <taxon>Lactiplantibacillus</taxon>
    </lineage>
</organism>
<comment type="subcellular location">
    <subcellularLocation>
        <location evidence="1">Cell membrane</location>
        <topology evidence="1">Multi-pass membrane protein</topology>
    </subcellularLocation>
</comment>
<protein>
    <submittedName>
        <fullName evidence="8">MFS transporter</fullName>
    </submittedName>
</protein>
<feature type="transmembrane region" description="Helical" evidence="6">
    <location>
        <begin position="133"/>
        <end position="155"/>
    </location>
</feature>
<dbReference type="InterPro" id="IPR036259">
    <property type="entry name" value="MFS_trans_sf"/>
</dbReference>
<keyword evidence="9" id="KW-1185">Reference proteome</keyword>
<dbReference type="Gene3D" id="1.20.1250.20">
    <property type="entry name" value="MFS general substrate transporter like domains"/>
    <property type="match status" value="1"/>
</dbReference>
<dbReference type="Gene3D" id="1.20.1720.10">
    <property type="entry name" value="Multidrug resistance protein D"/>
    <property type="match status" value="1"/>
</dbReference>
<evidence type="ECO:0000256" key="4">
    <source>
        <dbReference type="ARBA" id="ARBA00022989"/>
    </source>
</evidence>
<feature type="transmembrane region" description="Helical" evidence="6">
    <location>
        <begin position="350"/>
        <end position="371"/>
    </location>
</feature>
<dbReference type="GO" id="GO:0022857">
    <property type="term" value="F:transmembrane transporter activity"/>
    <property type="evidence" value="ECO:0007669"/>
    <property type="project" value="InterPro"/>
</dbReference>
<evidence type="ECO:0000256" key="5">
    <source>
        <dbReference type="ARBA" id="ARBA00023136"/>
    </source>
</evidence>
<dbReference type="OrthoDB" id="9812221at2"/>
<feature type="transmembrane region" description="Helical" evidence="6">
    <location>
        <begin position="392"/>
        <end position="412"/>
    </location>
</feature>
<feature type="transmembrane region" description="Helical" evidence="6">
    <location>
        <begin position="99"/>
        <end position="121"/>
    </location>
</feature>
<evidence type="ECO:0000256" key="6">
    <source>
        <dbReference type="SAM" id="Phobius"/>
    </source>
</evidence>
<feature type="transmembrane region" description="Helical" evidence="6">
    <location>
        <begin position="73"/>
        <end position="93"/>
    </location>
</feature>
<sequence length="484" mass="52393">MTKRRMAIATVALLIANFMGGLDATIVNTALPAITSDLNGIRLIGWISSVFLLGTAVTTVLWGRVGEVIGNKLTFQISVVLFIVSSLIGGLSTNMLMLIIARAFMGIGAGGMVSIPFIIYADLYENPAERARALGWVTAFYTLSTVVGPLIGGWLVDTLSWHWVFFINLPIGIVSLLLLQFSYQEGARATNQTRFDYLGSGMLITTLVVLLFASDAIATNATQALILFIIGLALMVVFYQVEKRQSNALVPTELLKDWRIQSQNVIMFLINGFFIGYSVYAPMWSQGLLGTNATLGGLTQIAGSVLLLIGTRYTAHLMGKLPYKRIVMIGSFSVLLSALAMALATQFAPYWWLLVSGGFNGLGMGLSFTPMQVSLQDGVRRELISVSTTFGLLFRTLGQTFMSAIFGAVLSLSTASQVGGRVTTHMINQLTDASSARTLPQALLPQLHTILFNGIHLIMVTGLVLVVVAIVINLTRKEPVKQPR</sequence>
<keyword evidence="3 6" id="KW-0812">Transmembrane</keyword>
<gene>
    <name evidence="8" type="ORF">D1831_08565</name>
</gene>
<evidence type="ECO:0000256" key="3">
    <source>
        <dbReference type="ARBA" id="ARBA00022692"/>
    </source>
</evidence>
<dbReference type="PROSITE" id="PS50850">
    <property type="entry name" value="MFS"/>
    <property type="match status" value="1"/>
</dbReference>
<dbReference type="InterPro" id="IPR020846">
    <property type="entry name" value="MFS_dom"/>
</dbReference>
<evidence type="ECO:0000259" key="7">
    <source>
        <dbReference type="PROSITE" id="PS50850"/>
    </source>
</evidence>
<dbReference type="InterPro" id="IPR011701">
    <property type="entry name" value="MFS"/>
</dbReference>
<feature type="transmembrane region" description="Helical" evidence="6">
    <location>
        <begin position="450"/>
        <end position="474"/>
    </location>
</feature>
<dbReference type="GO" id="GO:0005886">
    <property type="term" value="C:plasma membrane"/>
    <property type="evidence" value="ECO:0007669"/>
    <property type="project" value="UniProtKB-SubCell"/>
</dbReference>
<evidence type="ECO:0000313" key="9">
    <source>
        <dbReference type="Proteomes" id="UP000283633"/>
    </source>
</evidence>
<keyword evidence="4 6" id="KW-1133">Transmembrane helix</keyword>
<dbReference type="RefSeq" id="WP_125072513.1">
    <property type="nucleotide sequence ID" value="NZ_QWZQ01000026.1"/>
</dbReference>
<evidence type="ECO:0000256" key="2">
    <source>
        <dbReference type="ARBA" id="ARBA00022448"/>
    </source>
</evidence>
<evidence type="ECO:0000313" key="8">
    <source>
        <dbReference type="EMBL" id="RRK10204.1"/>
    </source>
</evidence>
<dbReference type="EMBL" id="QWZQ01000026">
    <property type="protein sequence ID" value="RRK10204.1"/>
    <property type="molecule type" value="Genomic_DNA"/>
</dbReference>
<feature type="transmembrane region" description="Helical" evidence="6">
    <location>
        <begin position="161"/>
        <end position="183"/>
    </location>
</feature>
<dbReference type="PANTHER" id="PTHR23501">
    <property type="entry name" value="MAJOR FACILITATOR SUPERFAMILY"/>
    <property type="match status" value="1"/>
</dbReference>
<feature type="transmembrane region" description="Helical" evidence="6">
    <location>
        <begin position="224"/>
        <end position="241"/>
    </location>
</feature>
<feature type="transmembrane region" description="Helical" evidence="6">
    <location>
        <begin position="326"/>
        <end position="344"/>
    </location>
</feature>
<keyword evidence="5 6" id="KW-0472">Membrane</keyword>
<feature type="transmembrane region" description="Helical" evidence="6">
    <location>
        <begin position="262"/>
        <end position="281"/>
    </location>
</feature>
<feature type="transmembrane region" description="Helical" evidence="6">
    <location>
        <begin position="293"/>
        <end position="314"/>
    </location>
</feature>
<proteinExistence type="predicted"/>
<dbReference type="SUPFAM" id="SSF103473">
    <property type="entry name" value="MFS general substrate transporter"/>
    <property type="match status" value="1"/>
</dbReference>
<accession>A0A426D6I3</accession>
<name>A0A426D6I3_9LACO</name>
<dbReference type="Pfam" id="PF07690">
    <property type="entry name" value="MFS_1"/>
    <property type="match status" value="1"/>
</dbReference>
<dbReference type="PANTHER" id="PTHR23501:SF191">
    <property type="entry name" value="VACUOLAR BASIC AMINO ACID TRANSPORTER 4"/>
    <property type="match status" value="1"/>
</dbReference>
<evidence type="ECO:0000256" key="1">
    <source>
        <dbReference type="ARBA" id="ARBA00004651"/>
    </source>
</evidence>
<reference evidence="8 9" key="1">
    <citation type="submission" date="2018-08" db="EMBL/GenBank/DDBJ databases">
        <title>Genome Lactobacillus garii FI11369.</title>
        <authorList>
            <person name="Diaz M."/>
            <person name="Narbad A."/>
        </authorList>
    </citation>
    <scope>NUCLEOTIDE SEQUENCE [LARGE SCALE GENOMIC DNA]</scope>
    <source>
        <strain evidence="8 9">FI11369</strain>
    </source>
</reference>
<comment type="caution">
    <text evidence="8">The sequence shown here is derived from an EMBL/GenBank/DDBJ whole genome shotgun (WGS) entry which is preliminary data.</text>
</comment>
<dbReference type="AlphaFoldDB" id="A0A426D6I3"/>
<dbReference type="Proteomes" id="UP000283633">
    <property type="component" value="Unassembled WGS sequence"/>
</dbReference>
<feature type="transmembrane region" description="Helical" evidence="6">
    <location>
        <begin position="195"/>
        <end position="218"/>
    </location>
</feature>
<feature type="domain" description="Major facilitator superfamily (MFS) profile" evidence="7">
    <location>
        <begin position="9"/>
        <end position="480"/>
    </location>
</feature>
<feature type="transmembrane region" description="Helical" evidence="6">
    <location>
        <begin position="40"/>
        <end position="61"/>
    </location>
</feature>